<dbReference type="OrthoDB" id="2563669at2759"/>
<keyword evidence="1" id="KW-0472">Membrane</keyword>
<feature type="signal peptide" evidence="2">
    <location>
        <begin position="1"/>
        <end position="19"/>
    </location>
</feature>
<dbReference type="Proteomes" id="UP000724874">
    <property type="component" value="Unassembled WGS sequence"/>
</dbReference>
<comment type="caution">
    <text evidence="3">The sequence shown here is derived from an EMBL/GenBank/DDBJ whole genome shotgun (WGS) entry which is preliminary data.</text>
</comment>
<reference evidence="3" key="1">
    <citation type="submission" date="2020-11" db="EMBL/GenBank/DDBJ databases">
        <authorList>
            <consortium name="DOE Joint Genome Institute"/>
            <person name="Ahrendt S."/>
            <person name="Riley R."/>
            <person name="Andreopoulos W."/>
            <person name="LaButti K."/>
            <person name="Pangilinan J."/>
            <person name="Ruiz-duenas F.J."/>
            <person name="Barrasa J.M."/>
            <person name="Sanchez-Garcia M."/>
            <person name="Camarero S."/>
            <person name="Miyauchi S."/>
            <person name="Serrano A."/>
            <person name="Linde D."/>
            <person name="Babiker R."/>
            <person name="Drula E."/>
            <person name="Ayuso-Fernandez I."/>
            <person name="Pacheco R."/>
            <person name="Padilla G."/>
            <person name="Ferreira P."/>
            <person name="Barriuso J."/>
            <person name="Kellner H."/>
            <person name="Castanera R."/>
            <person name="Alfaro M."/>
            <person name="Ramirez L."/>
            <person name="Pisabarro A.G."/>
            <person name="Kuo A."/>
            <person name="Tritt A."/>
            <person name="Lipzen A."/>
            <person name="He G."/>
            <person name="Yan M."/>
            <person name="Ng V."/>
            <person name="Cullen D."/>
            <person name="Martin F."/>
            <person name="Rosso M.-N."/>
            <person name="Henrissat B."/>
            <person name="Hibbett D."/>
            <person name="Martinez A.T."/>
            <person name="Grigoriev I.V."/>
        </authorList>
    </citation>
    <scope>NUCLEOTIDE SEQUENCE</scope>
    <source>
        <strain evidence="3">AH 44721</strain>
    </source>
</reference>
<keyword evidence="1" id="KW-1133">Transmembrane helix</keyword>
<protein>
    <submittedName>
        <fullName evidence="3">Uncharacterized protein</fullName>
    </submittedName>
</protein>
<accession>A0A9P5N8W7</accession>
<evidence type="ECO:0000313" key="4">
    <source>
        <dbReference type="Proteomes" id="UP000724874"/>
    </source>
</evidence>
<keyword evidence="1" id="KW-0812">Transmembrane</keyword>
<name>A0A9P5N8W7_GYMJU</name>
<evidence type="ECO:0000256" key="1">
    <source>
        <dbReference type="SAM" id="Phobius"/>
    </source>
</evidence>
<sequence>MFSAVLLNVLITMLRIASAATKNGTNVFSVISKCSTESVPYSNATIDAGSPYAKILRKYLVVAGTMLPVWILIFLDAIKCSVFLVSVVGSNGIQCINPLGTTVPAFPSATTGLIPSSTPILGSDPNIIYSPPQAWKVSDAKDSCTQSPSIHLTDSINATISFNYTGPSVMLHLITSSQGGIFLVKVDGFNTTDFIDTRSGPQNVTLPTCYPLQYPPFLVPPPGYQSRSSHSMTLVHLGISPSAPEGTNTSTVQFDTYAIPDLETALIANSSGRFFAGLRTFNIYFFLIWLAFTLYFLL</sequence>
<proteinExistence type="predicted"/>
<feature type="chain" id="PRO_5040121862" evidence="2">
    <location>
        <begin position="20"/>
        <end position="298"/>
    </location>
</feature>
<evidence type="ECO:0000256" key="2">
    <source>
        <dbReference type="SAM" id="SignalP"/>
    </source>
</evidence>
<gene>
    <name evidence="3" type="ORF">CPB84DRAFT_1752703</name>
</gene>
<dbReference type="AlphaFoldDB" id="A0A9P5N8W7"/>
<keyword evidence="2" id="KW-0732">Signal</keyword>
<evidence type="ECO:0000313" key="3">
    <source>
        <dbReference type="EMBL" id="KAF8875341.1"/>
    </source>
</evidence>
<feature type="transmembrane region" description="Helical" evidence="1">
    <location>
        <begin position="281"/>
        <end position="297"/>
    </location>
</feature>
<dbReference type="EMBL" id="JADNYJ010000198">
    <property type="protein sequence ID" value="KAF8875341.1"/>
    <property type="molecule type" value="Genomic_DNA"/>
</dbReference>
<organism evidence="3 4">
    <name type="scientific">Gymnopilus junonius</name>
    <name type="common">Spectacular rustgill mushroom</name>
    <name type="synonym">Gymnopilus spectabilis subsp. junonius</name>
    <dbReference type="NCBI Taxonomy" id="109634"/>
    <lineage>
        <taxon>Eukaryota</taxon>
        <taxon>Fungi</taxon>
        <taxon>Dikarya</taxon>
        <taxon>Basidiomycota</taxon>
        <taxon>Agaricomycotina</taxon>
        <taxon>Agaricomycetes</taxon>
        <taxon>Agaricomycetidae</taxon>
        <taxon>Agaricales</taxon>
        <taxon>Agaricineae</taxon>
        <taxon>Hymenogastraceae</taxon>
        <taxon>Gymnopilus</taxon>
    </lineage>
</organism>
<keyword evidence="4" id="KW-1185">Reference proteome</keyword>